<evidence type="ECO:0000256" key="2">
    <source>
        <dbReference type="ARBA" id="ARBA00009177"/>
    </source>
</evidence>
<comment type="subcellular location">
    <subcellularLocation>
        <location evidence="1 12">Membrane</location>
        <topology evidence="1 12">Multi-pass membrane protein</topology>
    </subcellularLocation>
</comment>
<dbReference type="GO" id="GO:0015288">
    <property type="term" value="F:porin activity"/>
    <property type="evidence" value="ECO:0007669"/>
    <property type="project" value="UniProtKB-KW"/>
</dbReference>
<gene>
    <name evidence="13" type="primary">PIN8</name>
    <name evidence="13" type="ORF">Zm00014a_039531</name>
</gene>
<keyword evidence="8" id="KW-0406">Ion transport</keyword>
<evidence type="ECO:0000256" key="4">
    <source>
        <dbReference type="ARBA" id="ARBA00022448"/>
    </source>
</evidence>
<dbReference type="NCBIfam" id="TIGR00946">
    <property type="entry name" value="2a69"/>
    <property type="match status" value="1"/>
</dbReference>
<feature type="transmembrane region" description="Helical" evidence="12">
    <location>
        <begin position="328"/>
        <end position="350"/>
    </location>
</feature>
<evidence type="ECO:0000256" key="5">
    <source>
        <dbReference type="ARBA" id="ARBA00022452"/>
    </source>
</evidence>
<dbReference type="CDD" id="cd07306">
    <property type="entry name" value="Porin3_VDAC"/>
    <property type="match status" value="1"/>
</dbReference>
<keyword evidence="4 12" id="KW-0813">Transport</keyword>
<evidence type="ECO:0000256" key="3">
    <source>
        <dbReference type="ARBA" id="ARBA00009624"/>
    </source>
</evidence>
<dbReference type="InterPro" id="IPR051107">
    <property type="entry name" value="Auxin_Efflux_Carrier"/>
</dbReference>
<dbReference type="InterPro" id="IPR004776">
    <property type="entry name" value="Mem_transp_PIN-like"/>
</dbReference>
<accession>A0A3L6FA72</accession>
<reference evidence="13 14" key="1">
    <citation type="journal article" date="2018" name="Nat. Genet.">
        <title>Extensive intraspecific gene order and gene structural variations between Mo17 and other maize genomes.</title>
        <authorList>
            <person name="Sun S."/>
            <person name="Zhou Y."/>
            <person name="Chen J."/>
            <person name="Shi J."/>
            <person name="Zhao H."/>
            <person name="Zhao H."/>
            <person name="Song W."/>
            <person name="Zhang M."/>
            <person name="Cui Y."/>
            <person name="Dong X."/>
            <person name="Liu H."/>
            <person name="Ma X."/>
            <person name="Jiao Y."/>
            <person name="Wang B."/>
            <person name="Wei X."/>
            <person name="Stein J.C."/>
            <person name="Glaubitz J.C."/>
            <person name="Lu F."/>
            <person name="Yu G."/>
            <person name="Liang C."/>
            <person name="Fengler K."/>
            <person name="Li B."/>
            <person name="Rafalski A."/>
            <person name="Schnable P.S."/>
            <person name="Ware D.H."/>
            <person name="Buckler E.S."/>
            <person name="Lai J."/>
        </authorList>
    </citation>
    <scope>NUCLEOTIDE SEQUENCE [LARGE SCALE GENOMIC DNA]</scope>
    <source>
        <strain evidence="14">cv. Missouri 17</strain>
        <tissue evidence="13">Seedling</tissue>
    </source>
</reference>
<dbReference type="PANTHER" id="PTHR31752">
    <property type="entry name" value="AUXIN EFFLUX CARRIER COMPONENT 1B-RELATED"/>
    <property type="match status" value="1"/>
</dbReference>
<dbReference type="GO" id="GO:0009734">
    <property type="term" value="P:auxin-activated signaling pathway"/>
    <property type="evidence" value="ECO:0007669"/>
    <property type="project" value="UniProtKB-UniRule"/>
</dbReference>
<evidence type="ECO:0000313" key="14">
    <source>
        <dbReference type="Proteomes" id="UP000251960"/>
    </source>
</evidence>
<dbReference type="Gene3D" id="2.40.160.10">
    <property type="entry name" value="Porin"/>
    <property type="match status" value="1"/>
</dbReference>
<keyword evidence="5" id="KW-1134">Transmembrane beta strand</keyword>
<evidence type="ECO:0000256" key="11">
    <source>
        <dbReference type="ARBA" id="ARBA00023294"/>
    </source>
</evidence>
<dbReference type="AlphaFoldDB" id="A0A3L6FA72"/>
<evidence type="ECO:0000256" key="10">
    <source>
        <dbReference type="ARBA" id="ARBA00023136"/>
    </source>
</evidence>
<evidence type="ECO:0000256" key="1">
    <source>
        <dbReference type="ARBA" id="ARBA00004141"/>
    </source>
</evidence>
<dbReference type="EMBL" id="NCVQ01000004">
    <property type="protein sequence ID" value="PWZ30124.1"/>
    <property type="molecule type" value="Genomic_DNA"/>
</dbReference>
<dbReference type="ExpressionAtlas" id="A0A3L6FA72">
    <property type="expression patterns" value="baseline and differential"/>
</dbReference>
<dbReference type="InterPro" id="IPR023614">
    <property type="entry name" value="Porin_dom_sf"/>
</dbReference>
<feature type="transmembrane region" description="Helical" evidence="12">
    <location>
        <begin position="132"/>
        <end position="152"/>
    </location>
</feature>
<comment type="function">
    <text evidence="12">May act as a component of the auxin efflux carrier.</text>
</comment>
<evidence type="ECO:0000256" key="9">
    <source>
        <dbReference type="ARBA" id="ARBA00023114"/>
    </source>
</evidence>
<keyword evidence="10 12" id="KW-0472">Membrane</keyword>
<comment type="caution">
    <text evidence="13">The sequence shown here is derived from an EMBL/GenBank/DDBJ whole genome shotgun (WGS) entry which is preliminary data.</text>
</comment>
<dbReference type="InterPro" id="IPR001925">
    <property type="entry name" value="Porin_Euk"/>
</dbReference>
<feature type="transmembrane region" description="Helical" evidence="12">
    <location>
        <begin position="297"/>
        <end position="316"/>
    </location>
</feature>
<dbReference type="FunFam" id="2.40.160.10:FF:000003">
    <property type="entry name" value="Outer mitochondrial membrane protein porin"/>
    <property type="match status" value="1"/>
</dbReference>
<sequence>MPELSSDRQWDRLTDWAGHLEYSSVQVPPIPTMISWPTIYHVLEETVPLYVAMIVAYLSIQWWKLFTPEQCSGINKFVAKFSIPLLSFQILSTNNPYSMNLKLIFSDVLQKSLSLLGFAVTSRVCCEEKFDWLITGFSLSTLPNTLIVGIPLLKGMYGDEAVKLLSQIVALQSLIWYTLLLFLFEFRAARGMAITTSSEAIGYTHQHWSEDVIDLFCLSFYEAESGTPGPMQQGHEEGQAKGVSARCYGAFHFLLVVSRKLVTNPNMYASLAGLIWALISFRWRIQLPSIVNNSIRILSDGGLGMAMFSLGVFTALQTKIVACGTKRMLLSLGIRFFLGPGLMVISSYLIGMRGTLLKVAIIQAALPQGIVPFVFAKEYNVHADILSTASLDRGLQYGPAVGPHYPLLQWNPSSTKSNEFIISEIQAQLKNKNVTVDVKANSEANLSTTVTVEELGVLGLKKIITIPYPHPAFGRLEIQYLHDYAGINASSTMNRKPLVNLSAVFGNKAIAAGADVVYDGATGDFTKYNAGLSFTNADLNAAVTLNNKGDSLTASYYHLVDTEKNTAVGVEVARNFSTKANRVTFGMRHALDPTTTVKARYSSNGMASALIQHEWRPKSFCTLSTEVDVNRFDFLQTPKFGLSLVLKP</sequence>
<evidence type="ECO:0000256" key="12">
    <source>
        <dbReference type="RuleBase" id="RU362108"/>
    </source>
</evidence>
<keyword evidence="11 12" id="KW-0927">Auxin signaling pathway</keyword>
<dbReference type="Pfam" id="PF01459">
    <property type="entry name" value="Porin_3"/>
    <property type="match status" value="1"/>
</dbReference>
<dbReference type="Proteomes" id="UP000251960">
    <property type="component" value="Chromosome 3"/>
</dbReference>
<name>A0A3L6FA72_MAIZE</name>
<feature type="transmembrane region" description="Helical" evidence="12">
    <location>
        <begin position="164"/>
        <end position="184"/>
    </location>
</feature>
<dbReference type="InterPro" id="IPR014024">
    <property type="entry name" value="Auxin_eff_plant"/>
</dbReference>
<dbReference type="Pfam" id="PF03547">
    <property type="entry name" value="Mem_trans"/>
    <property type="match status" value="1"/>
</dbReference>
<dbReference type="InterPro" id="IPR027246">
    <property type="entry name" value="Porin_Euk/Tom40"/>
</dbReference>
<comment type="caution">
    <text evidence="12">Lacks conserved residue(s) required for the propagation of feature annotation.</text>
</comment>
<keyword evidence="6 12" id="KW-0812">Transmembrane</keyword>
<dbReference type="GO" id="GO:0005741">
    <property type="term" value="C:mitochondrial outer membrane"/>
    <property type="evidence" value="ECO:0007669"/>
    <property type="project" value="InterPro"/>
</dbReference>
<evidence type="ECO:0000313" key="13">
    <source>
        <dbReference type="EMBL" id="PWZ30124.1"/>
    </source>
</evidence>
<organism evidence="13 14">
    <name type="scientific">Zea mays</name>
    <name type="common">Maize</name>
    <dbReference type="NCBI Taxonomy" id="4577"/>
    <lineage>
        <taxon>Eukaryota</taxon>
        <taxon>Viridiplantae</taxon>
        <taxon>Streptophyta</taxon>
        <taxon>Embryophyta</taxon>
        <taxon>Tracheophyta</taxon>
        <taxon>Spermatophyta</taxon>
        <taxon>Magnoliopsida</taxon>
        <taxon>Liliopsida</taxon>
        <taxon>Poales</taxon>
        <taxon>Poaceae</taxon>
        <taxon>PACMAD clade</taxon>
        <taxon>Panicoideae</taxon>
        <taxon>Andropogonodae</taxon>
        <taxon>Andropogoneae</taxon>
        <taxon>Tripsacinae</taxon>
        <taxon>Zea</taxon>
    </lineage>
</organism>
<protein>
    <recommendedName>
        <fullName evidence="12">Auxin efflux carrier component</fullName>
    </recommendedName>
</protein>
<dbReference type="GO" id="GO:0046930">
    <property type="term" value="C:pore complex"/>
    <property type="evidence" value="ECO:0007669"/>
    <property type="project" value="UniProtKB-KW"/>
</dbReference>
<keyword evidence="7 12" id="KW-1133">Transmembrane helix</keyword>
<evidence type="ECO:0000256" key="6">
    <source>
        <dbReference type="ARBA" id="ARBA00022692"/>
    </source>
</evidence>
<feature type="transmembrane region" description="Helical" evidence="12">
    <location>
        <begin position="267"/>
        <end position="285"/>
    </location>
</feature>
<dbReference type="PANTHER" id="PTHR31752:SF40">
    <property type="entry name" value="AUXIN EFFLUX CARRIER COMPONENT 8"/>
    <property type="match status" value="1"/>
</dbReference>
<proteinExistence type="inferred from homology"/>
<dbReference type="GO" id="GO:0008308">
    <property type="term" value="F:voltage-gated monoatomic anion channel activity"/>
    <property type="evidence" value="ECO:0007669"/>
    <property type="project" value="InterPro"/>
</dbReference>
<comment type="similarity">
    <text evidence="3">Belongs to the eukaryotic mitochondrial porin (TC 1.B.8.1) family.</text>
</comment>
<evidence type="ECO:0000256" key="8">
    <source>
        <dbReference type="ARBA" id="ARBA00023065"/>
    </source>
</evidence>
<evidence type="ECO:0000256" key="7">
    <source>
        <dbReference type="ARBA" id="ARBA00022989"/>
    </source>
</evidence>
<comment type="similarity">
    <text evidence="2 12">Belongs to the auxin efflux carrier (TC 2.A.69.1) family.</text>
</comment>
<keyword evidence="9" id="KW-0626">Porin</keyword>